<reference evidence="2" key="1">
    <citation type="journal article" date="2013" name="Nat. Biotechnol.">
        <title>Draft genome sequence of chickpea (Cicer arietinum) provides a resource for trait improvement.</title>
        <authorList>
            <person name="Varshney R.K."/>
            <person name="Song C."/>
            <person name="Saxena R.K."/>
            <person name="Azam S."/>
            <person name="Yu S."/>
            <person name="Sharpe A.G."/>
            <person name="Cannon S."/>
            <person name="Baek J."/>
            <person name="Rosen B.D."/>
            <person name="Tar'an B."/>
            <person name="Millan T."/>
            <person name="Zhang X."/>
            <person name="Ramsay L.D."/>
            <person name="Iwata A."/>
            <person name="Wang Y."/>
            <person name="Nelson W."/>
            <person name="Farmer A.D."/>
            <person name="Gaur P.M."/>
            <person name="Soderlund C."/>
            <person name="Penmetsa R.V."/>
            <person name="Xu C."/>
            <person name="Bharti A.K."/>
            <person name="He W."/>
            <person name="Winter P."/>
            <person name="Zhao S."/>
            <person name="Hane J.K."/>
            <person name="Carrasquilla-Garcia N."/>
            <person name="Condie J.A."/>
            <person name="Upadhyaya H.D."/>
            <person name="Luo M.C."/>
            <person name="Thudi M."/>
            <person name="Gowda C.L."/>
            <person name="Singh N.P."/>
            <person name="Lichtenzveig J."/>
            <person name="Gali K.K."/>
            <person name="Rubio J."/>
            <person name="Nadarajan N."/>
            <person name="Dolezel J."/>
            <person name="Bansal K.C."/>
            <person name="Xu X."/>
            <person name="Edwards D."/>
            <person name="Zhang G."/>
            <person name="Kahl G."/>
            <person name="Gil J."/>
            <person name="Singh K.B."/>
            <person name="Datta S.K."/>
            <person name="Jackson S.A."/>
            <person name="Wang J."/>
            <person name="Cook D.R."/>
        </authorList>
    </citation>
    <scope>NUCLEOTIDE SEQUENCE [LARGE SCALE GENOMIC DNA]</scope>
    <source>
        <strain evidence="2">cv. CDC Frontier</strain>
    </source>
</reference>
<dbReference type="GO" id="GO:0048367">
    <property type="term" value="P:shoot system development"/>
    <property type="evidence" value="ECO:0007669"/>
    <property type="project" value="InterPro"/>
</dbReference>
<feature type="coiled-coil region" evidence="1">
    <location>
        <begin position="253"/>
        <end position="287"/>
    </location>
</feature>
<dbReference type="GeneID" id="101511913"/>
<keyword evidence="1" id="KW-0175">Coiled coil</keyword>
<sequence length="294" mass="33739">MEALPLDTKSHFHARSNSLPSIPHPLVLQCNDHLERLRSSYETSSSSSMLNHKLEGLQDLHECVENLVQIPLMQQAFLHEPKKDLLLDGSLRMLDACTEAKDSLLHTKECMRELQSIMRRRKGGDVELRSEVKNFLTSRKVVRKAISKALAKLKCTSKTSNISSTNNKDNETVALISLLQNMEVVTLSTFESLMKFILGTTESKSSSSWLLISKLMQTKKIAYSQLEEESEFAQLDEELQSSIFSQTNKSENMKRLQNHLEKMELLIQDLEERLEFLFRRLIKIRVALLNILNH</sequence>
<dbReference type="InterPro" id="IPR004320">
    <property type="entry name" value="BPS1_pln"/>
</dbReference>
<accession>A0A3Q7XUM6</accession>
<gene>
    <name evidence="3" type="primary">LOC101511913</name>
</gene>
<dbReference type="KEGG" id="cam:101511913"/>
<dbReference type="Proteomes" id="UP000087171">
    <property type="component" value="Chromosome Ca6"/>
</dbReference>
<dbReference type="GO" id="GO:0048364">
    <property type="term" value="P:root development"/>
    <property type="evidence" value="ECO:0007669"/>
    <property type="project" value="InterPro"/>
</dbReference>
<dbReference type="PANTHER" id="PTHR33070">
    <property type="entry name" value="OS06G0725500 PROTEIN"/>
    <property type="match status" value="1"/>
</dbReference>
<evidence type="ECO:0000313" key="2">
    <source>
        <dbReference type="Proteomes" id="UP000087171"/>
    </source>
</evidence>
<dbReference type="RefSeq" id="XP_027191933.1">
    <property type="nucleotide sequence ID" value="XM_027336132.1"/>
</dbReference>
<proteinExistence type="predicted"/>
<dbReference type="Pfam" id="PF03087">
    <property type="entry name" value="BPS1"/>
    <property type="match status" value="1"/>
</dbReference>
<name>A0A3Q7XUM6_CICAR</name>
<evidence type="ECO:0000313" key="3">
    <source>
        <dbReference type="RefSeq" id="XP_027191933.1"/>
    </source>
</evidence>
<dbReference type="OrthoDB" id="1701699at2759"/>
<reference evidence="3" key="2">
    <citation type="submission" date="2025-08" db="UniProtKB">
        <authorList>
            <consortium name="RefSeq"/>
        </authorList>
    </citation>
    <scope>IDENTIFICATION</scope>
    <source>
        <tissue evidence="3">Etiolated seedlings</tissue>
    </source>
</reference>
<evidence type="ECO:0000256" key="1">
    <source>
        <dbReference type="SAM" id="Coils"/>
    </source>
</evidence>
<keyword evidence="2" id="KW-1185">Reference proteome</keyword>
<dbReference type="AlphaFoldDB" id="A0A3Q7XUM6"/>
<dbReference type="PaxDb" id="3827-XP_004507465.1"/>
<organism evidence="2 3">
    <name type="scientific">Cicer arietinum</name>
    <name type="common">Chickpea</name>
    <name type="synonym">Garbanzo</name>
    <dbReference type="NCBI Taxonomy" id="3827"/>
    <lineage>
        <taxon>Eukaryota</taxon>
        <taxon>Viridiplantae</taxon>
        <taxon>Streptophyta</taxon>
        <taxon>Embryophyta</taxon>
        <taxon>Tracheophyta</taxon>
        <taxon>Spermatophyta</taxon>
        <taxon>Magnoliopsida</taxon>
        <taxon>eudicotyledons</taxon>
        <taxon>Gunneridae</taxon>
        <taxon>Pentapetalae</taxon>
        <taxon>rosids</taxon>
        <taxon>fabids</taxon>
        <taxon>Fabales</taxon>
        <taxon>Fabaceae</taxon>
        <taxon>Papilionoideae</taxon>
        <taxon>50 kb inversion clade</taxon>
        <taxon>NPAAA clade</taxon>
        <taxon>Hologalegina</taxon>
        <taxon>IRL clade</taxon>
        <taxon>Cicereae</taxon>
        <taxon>Cicer</taxon>
    </lineage>
</organism>
<dbReference type="STRING" id="3827.A0A3Q7XUM6"/>
<dbReference type="PANTHER" id="PTHR33070:SF129">
    <property type="entry name" value="DUF241 DOMAIN PROTEIN"/>
    <property type="match status" value="1"/>
</dbReference>
<protein>
    <submittedName>
        <fullName evidence="3">Uncharacterized protein LOC101511913</fullName>
    </submittedName>
</protein>